<reference evidence="2 3" key="1">
    <citation type="submission" date="2019-12" db="EMBL/GenBank/DDBJ databases">
        <title>Paenibacillus sp. nov., an endophytic bacterium isolated from the stem of Dendrobium.</title>
        <authorList>
            <person name="Zhao R."/>
        </authorList>
    </citation>
    <scope>NUCLEOTIDE SEQUENCE [LARGE SCALE GENOMIC DNA]</scope>
    <source>
        <strain evidence="2 3">HJL G12</strain>
    </source>
</reference>
<accession>A0A7X3IJ07</accession>
<feature type="domain" description="DUF4046" evidence="1">
    <location>
        <begin position="4"/>
        <end position="91"/>
    </location>
</feature>
<proteinExistence type="predicted"/>
<name>A0A7X3IJ07_9BACL</name>
<dbReference type="RefSeq" id="WP_160498457.1">
    <property type="nucleotide sequence ID" value="NZ_WUBI01000002.1"/>
</dbReference>
<dbReference type="EMBL" id="WUBI01000002">
    <property type="protein sequence ID" value="MWV44847.1"/>
    <property type="molecule type" value="Genomic_DNA"/>
</dbReference>
<evidence type="ECO:0000313" key="2">
    <source>
        <dbReference type="EMBL" id="MWV44847.1"/>
    </source>
</evidence>
<dbReference type="AlphaFoldDB" id="A0A7X3IJ07"/>
<dbReference type="Pfam" id="PF13255">
    <property type="entry name" value="DUF4046"/>
    <property type="match status" value="1"/>
</dbReference>
<evidence type="ECO:0000259" key="1">
    <source>
        <dbReference type="Pfam" id="PF13255"/>
    </source>
</evidence>
<protein>
    <submittedName>
        <fullName evidence="2">DUF4046 domain-containing protein</fullName>
    </submittedName>
</protein>
<keyword evidence="3" id="KW-1185">Reference proteome</keyword>
<dbReference type="InterPro" id="IPR025119">
    <property type="entry name" value="DUF4046"/>
</dbReference>
<dbReference type="Proteomes" id="UP000460318">
    <property type="component" value="Unassembled WGS sequence"/>
</dbReference>
<comment type="caution">
    <text evidence="2">The sequence shown here is derived from an EMBL/GenBank/DDBJ whole genome shotgun (WGS) entry which is preliminary data.</text>
</comment>
<evidence type="ECO:0000313" key="3">
    <source>
        <dbReference type="Proteomes" id="UP000460318"/>
    </source>
</evidence>
<gene>
    <name evidence="2" type="ORF">GRF59_14595</name>
</gene>
<organism evidence="2 3">
    <name type="scientific">Paenibacillus dendrobii</name>
    <dbReference type="NCBI Taxonomy" id="2691084"/>
    <lineage>
        <taxon>Bacteria</taxon>
        <taxon>Bacillati</taxon>
        <taxon>Bacillota</taxon>
        <taxon>Bacilli</taxon>
        <taxon>Bacillales</taxon>
        <taxon>Paenibacillaceae</taxon>
        <taxon>Paenibacillus</taxon>
    </lineage>
</organism>
<sequence length="309" mass="37062">MFSIVDVYKQLLLGELKRFPPYTWDLEKEAIDNFKKCFRYLIVEHLELSRESLLNILTTSFICKYKLTTPLERYLSSNAYYAVSITFPEWNVYPWELKVVPSGYWESIGNIVDGARTYCTINKITRTDLLKGAKEIGLERFTLAYRRLNKDKNQTDYYYDFLRTIYPEYNFRIWEFKRVTIDNWTDQDIRDGVIWFFETVLKWKKSEIINKINRDVFDNSGFAYIFKKKFNRDCASLLEFVYDEKFEELNNLSSMRAHTRKLSPKEVREIRGYYKDNKSKGAIEFLAGKYQVSSDNIVKICRRETWSNI</sequence>